<dbReference type="GO" id="GO:0043709">
    <property type="term" value="P:cell adhesion involved in single-species biofilm formation"/>
    <property type="evidence" value="ECO:0007669"/>
    <property type="project" value="TreeGrafter"/>
</dbReference>
<keyword evidence="7" id="KW-0614">Plasmid</keyword>
<comment type="similarity">
    <text evidence="2">Belongs to the fimbrial protein family.</text>
</comment>
<keyword evidence="3 5" id="KW-0732">Signal</keyword>
<dbReference type="PANTHER" id="PTHR33420:SF12">
    <property type="entry name" value="FIMBRIN-LIKE PROTEIN FIMI-RELATED"/>
    <property type="match status" value="1"/>
</dbReference>
<sequence>MFLISGKKVMRLIGSVSLILSLMLIATFNVNAAGTSTDVTLTCKITSSTSLVDVSSLGINISAAVPVGTIVYSGTATANFKCALDNLQQYLDGLSGEVYFKRKAIDASALGYGLTLYTGYGGEMSTDAASIATGIMISTYALTSGGTVGTYTDVSLNVPYQIVKTSNSMSASTSLKSYVNAFDVGSLVSGKDVSFNFTNIKTGITVKDQTCSVAGDTNLPVPLGSYTTNPTSGLGSGIGQTSATTAFNIQLNCEALLSGSFDVMMQLDGDASSGLSDLGVVALNSASTASGVGVQILNENQQPIALATPFNIAAYPLSSALITVPLYARYYQTATKINPGSANAVATYTLSYQ</sequence>
<keyword evidence="4" id="KW-0281">Fimbrium</keyword>
<dbReference type="SUPFAM" id="SSF49401">
    <property type="entry name" value="Bacterial adhesins"/>
    <property type="match status" value="1"/>
</dbReference>
<dbReference type="InterPro" id="IPR036937">
    <property type="entry name" value="Adhesion_dom_fimbrial_sf"/>
</dbReference>
<dbReference type="Gene3D" id="2.60.40.1090">
    <property type="entry name" value="Fimbrial-type adhesion domain"/>
    <property type="match status" value="1"/>
</dbReference>
<feature type="domain" description="Fimbrial-type adhesion" evidence="6">
    <location>
        <begin position="204"/>
        <end position="353"/>
    </location>
</feature>
<protein>
    <submittedName>
        <fullName evidence="7">Adhesin</fullName>
    </submittedName>
</protein>
<dbReference type="InterPro" id="IPR050263">
    <property type="entry name" value="Bact_Fimbrial_Adh_Pro"/>
</dbReference>
<geneLocation type="plasmid" evidence="8">
    <name>ppv989-167</name>
</geneLocation>
<dbReference type="AlphaFoldDB" id="A0AAN1TXU8"/>
<proteinExistence type="inferred from homology"/>
<comment type="subcellular location">
    <subcellularLocation>
        <location evidence="1">Fimbrium</location>
    </subcellularLocation>
</comment>
<dbReference type="RefSeq" id="WP_107320497.1">
    <property type="nucleotide sequence ID" value="NZ_CP028351.1"/>
</dbReference>
<dbReference type="InterPro" id="IPR008966">
    <property type="entry name" value="Adhesion_dom_sf"/>
</dbReference>
<name>A0AAN1TXU8_9GAMM</name>
<dbReference type="EMBL" id="CP028351">
    <property type="protein sequence ID" value="AVV39877.1"/>
    <property type="molecule type" value="Genomic_DNA"/>
</dbReference>
<dbReference type="Proteomes" id="UP000241538">
    <property type="component" value="Plasmid pPV989-167"/>
</dbReference>
<dbReference type="Pfam" id="PF00419">
    <property type="entry name" value="Fimbrial"/>
    <property type="match status" value="1"/>
</dbReference>
<dbReference type="PANTHER" id="PTHR33420">
    <property type="entry name" value="FIMBRIAL SUBUNIT ELFA-RELATED"/>
    <property type="match status" value="1"/>
</dbReference>
<evidence type="ECO:0000259" key="6">
    <source>
        <dbReference type="Pfam" id="PF00419"/>
    </source>
</evidence>
<evidence type="ECO:0000313" key="7">
    <source>
        <dbReference type="EMBL" id="AVV39877.1"/>
    </source>
</evidence>
<evidence type="ECO:0000256" key="5">
    <source>
        <dbReference type="SAM" id="SignalP"/>
    </source>
</evidence>
<reference evidence="7 8" key="1">
    <citation type="journal article" date="2018" name="Int J Genomics">
        <title>Comparative Genomics Analysis of Plasmid pPV989-94 from a Clinical Isolate of Pantoea vagans PV989.</title>
        <authorList>
            <person name="Xu L."/>
            <person name="Yin M."/>
            <person name="Zhu T."/>
            <person name="Lu J."/>
            <person name="Bao Q."/>
        </authorList>
    </citation>
    <scope>NUCLEOTIDE SEQUENCE [LARGE SCALE GENOMIC DNA]</scope>
    <source>
        <strain evidence="7 8">PV989</strain>
    </source>
</reference>
<dbReference type="InterPro" id="IPR000259">
    <property type="entry name" value="Adhesion_dom_fimbrial"/>
</dbReference>
<evidence type="ECO:0000256" key="4">
    <source>
        <dbReference type="ARBA" id="ARBA00023263"/>
    </source>
</evidence>
<evidence type="ECO:0000256" key="2">
    <source>
        <dbReference type="ARBA" id="ARBA00006671"/>
    </source>
</evidence>
<feature type="chain" id="PRO_5042922788" evidence="5">
    <location>
        <begin position="33"/>
        <end position="353"/>
    </location>
</feature>
<dbReference type="GO" id="GO:0009289">
    <property type="term" value="C:pilus"/>
    <property type="evidence" value="ECO:0007669"/>
    <property type="project" value="UniProtKB-SubCell"/>
</dbReference>
<evidence type="ECO:0000256" key="3">
    <source>
        <dbReference type="ARBA" id="ARBA00022729"/>
    </source>
</evidence>
<organism evidence="7 8">
    <name type="scientific">Pantoea vagans</name>
    <dbReference type="NCBI Taxonomy" id="470934"/>
    <lineage>
        <taxon>Bacteria</taxon>
        <taxon>Pseudomonadati</taxon>
        <taxon>Pseudomonadota</taxon>
        <taxon>Gammaproteobacteria</taxon>
        <taxon>Enterobacterales</taxon>
        <taxon>Erwiniaceae</taxon>
        <taxon>Pantoea</taxon>
    </lineage>
</organism>
<feature type="signal peptide" evidence="5">
    <location>
        <begin position="1"/>
        <end position="32"/>
    </location>
</feature>
<gene>
    <name evidence="7" type="ORF">C9381_21840</name>
</gene>
<evidence type="ECO:0000256" key="1">
    <source>
        <dbReference type="ARBA" id="ARBA00004561"/>
    </source>
</evidence>
<evidence type="ECO:0000313" key="8">
    <source>
        <dbReference type="Proteomes" id="UP000241538"/>
    </source>
</evidence>
<accession>A0AAN1TXU8</accession>